<accession>A0A0F8YER1</accession>
<feature type="domain" description="UDP-N-acetylglucosamine 2-epimerase" evidence="1">
    <location>
        <begin position="1"/>
        <end position="205"/>
    </location>
</feature>
<name>A0A0F8YER1_9ZZZZ</name>
<dbReference type="Pfam" id="PF02350">
    <property type="entry name" value="Epimerase_2"/>
    <property type="match status" value="1"/>
</dbReference>
<comment type="caution">
    <text evidence="2">The sequence shown here is derived from an EMBL/GenBank/DDBJ whole genome shotgun (WGS) entry which is preliminary data.</text>
</comment>
<evidence type="ECO:0000259" key="1">
    <source>
        <dbReference type="Pfam" id="PF02350"/>
    </source>
</evidence>
<dbReference type="PANTHER" id="PTHR43174:SF1">
    <property type="entry name" value="UDP-N-ACETYLGLUCOSAMINE 2-EPIMERASE"/>
    <property type="match status" value="1"/>
</dbReference>
<dbReference type="InterPro" id="IPR003331">
    <property type="entry name" value="UDP_GlcNAc_Epimerase_2_dom"/>
</dbReference>
<dbReference type="InterPro" id="IPR029767">
    <property type="entry name" value="WecB-like"/>
</dbReference>
<dbReference type="PANTHER" id="PTHR43174">
    <property type="entry name" value="UDP-N-ACETYLGLUCOSAMINE 2-EPIMERASE"/>
    <property type="match status" value="1"/>
</dbReference>
<proteinExistence type="predicted"/>
<feature type="non-terminal residue" evidence="2">
    <location>
        <position position="1"/>
    </location>
</feature>
<sequence length="244" mass="27583">VIGDTNSTLAASIAAKKVGVNLAHIEAGVRCGDRSRPEEINRIAVDALSDIHFTPREKDKKNVSNPVWAGDLEYSLLYKMEADGEIGDLNYKGPILMTIHRDENTNVERLKEIFRLCKKIGALIVFPIHHRTKKVVEENNIDVPSNIQIIQSQNYKEIISLLGIASYVISDSGGIIKICPYFGKKCLIPLKVTEWDEVVLNGYGRYFNEQTDLSYMKSGVMPRQQDFYRKNTCQIITDTLLSYE</sequence>
<evidence type="ECO:0000313" key="2">
    <source>
        <dbReference type="EMBL" id="KKK79908.1"/>
    </source>
</evidence>
<dbReference type="Gene3D" id="3.40.50.2000">
    <property type="entry name" value="Glycogen Phosphorylase B"/>
    <property type="match status" value="2"/>
</dbReference>
<organism evidence="2">
    <name type="scientific">marine sediment metagenome</name>
    <dbReference type="NCBI Taxonomy" id="412755"/>
    <lineage>
        <taxon>unclassified sequences</taxon>
        <taxon>metagenomes</taxon>
        <taxon>ecological metagenomes</taxon>
    </lineage>
</organism>
<gene>
    <name evidence="2" type="ORF">LCGC14_2828800</name>
</gene>
<reference evidence="2" key="1">
    <citation type="journal article" date="2015" name="Nature">
        <title>Complex archaea that bridge the gap between prokaryotes and eukaryotes.</title>
        <authorList>
            <person name="Spang A."/>
            <person name="Saw J.H."/>
            <person name="Jorgensen S.L."/>
            <person name="Zaremba-Niedzwiedzka K."/>
            <person name="Martijn J."/>
            <person name="Lind A.E."/>
            <person name="van Eijk R."/>
            <person name="Schleper C."/>
            <person name="Guy L."/>
            <person name="Ettema T.J."/>
        </authorList>
    </citation>
    <scope>NUCLEOTIDE SEQUENCE</scope>
</reference>
<dbReference type="SUPFAM" id="SSF53756">
    <property type="entry name" value="UDP-Glycosyltransferase/glycogen phosphorylase"/>
    <property type="match status" value="1"/>
</dbReference>
<protein>
    <recommendedName>
        <fullName evidence="1">UDP-N-acetylglucosamine 2-epimerase domain-containing protein</fullName>
    </recommendedName>
</protein>
<dbReference type="AlphaFoldDB" id="A0A0F8YER1"/>
<dbReference type="EMBL" id="LAZR01053818">
    <property type="protein sequence ID" value="KKK79908.1"/>
    <property type="molecule type" value="Genomic_DNA"/>
</dbReference>